<evidence type="ECO:0000313" key="3">
    <source>
        <dbReference type="Proteomes" id="UP000662747"/>
    </source>
</evidence>
<gene>
    <name evidence="2" type="ORF">JY651_35465</name>
</gene>
<keyword evidence="1" id="KW-0812">Transmembrane</keyword>
<keyword evidence="3" id="KW-1185">Reference proteome</keyword>
<sequence>MEIVGFALLGVVIFYGLLLAVVIGGAFGNKRVKNLREVVEQQRAAGITGDVTMNDDLDYGEHRYAHT</sequence>
<dbReference type="EMBL" id="CP071090">
    <property type="protein sequence ID" value="QSQ20507.1"/>
    <property type="molecule type" value="Genomic_DNA"/>
</dbReference>
<keyword evidence="1" id="KW-1133">Transmembrane helix</keyword>
<proteinExistence type="predicted"/>
<feature type="transmembrane region" description="Helical" evidence="1">
    <location>
        <begin position="6"/>
        <end position="27"/>
    </location>
</feature>
<evidence type="ECO:0000313" key="2">
    <source>
        <dbReference type="EMBL" id="QSQ20507.1"/>
    </source>
</evidence>
<dbReference type="RefSeq" id="WP_206722087.1">
    <property type="nucleotide sequence ID" value="NZ_CP071090.1"/>
</dbReference>
<keyword evidence="1" id="KW-0472">Membrane</keyword>
<protein>
    <submittedName>
        <fullName evidence="2">Uncharacterized protein</fullName>
    </submittedName>
</protein>
<organism evidence="2 3">
    <name type="scientific">Pyxidicoccus parkwayensis</name>
    <dbReference type="NCBI Taxonomy" id="2813578"/>
    <lineage>
        <taxon>Bacteria</taxon>
        <taxon>Pseudomonadati</taxon>
        <taxon>Myxococcota</taxon>
        <taxon>Myxococcia</taxon>
        <taxon>Myxococcales</taxon>
        <taxon>Cystobacterineae</taxon>
        <taxon>Myxococcaceae</taxon>
        <taxon>Pyxidicoccus</taxon>
    </lineage>
</organism>
<evidence type="ECO:0000256" key="1">
    <source>
        <dbReference type="SAM" id="Phobius"/>
    </source>
</evidence>
<name>A0ABX7NNS1_9BACT</name>
<dbReference type="Proteomes" id="UP000662747">
    <property type="component" value="Chromosome"/>
</dbReference>
<accession>A0ABX7NNS1</accession>
<reference evidence="2 3" key="1">
    <citation type="submission" date="2021-02" db="EMBL/GenBank/DDBJ databases">
        <title>De Novo genome assembly of isolated myxobacteria.</title>
        <authorList>
            <person name="Stevens D.C."/>
        </authorList>
    </citation>
    <scope>NUCLEOTIDE SEQUENCE [LARGE SCALE GENOMIC DNA]</scope>
    <source>
        <strain evidence="3">SCPEA02</strain>
    </source>
</reference>